<evidence type="ECO:0000256" key="5">
    <source>
        <dbReference type="ARBA" id="ARBA00023015"/>
    </source>
</evidence>
<keyword evidence="7" id="KW-0804">Transcription</keyword>
<organism evidence="12 14">
    <name type="scientific">Rotaria magnacalcarata</name>
    <dbReference type="NCBI Taxonomy" id="392030"/>
    <lineage>
        <taxon>Eukaryota</taxon>
        <taxon>Metazoa</taxon>
        <taxon>Spiralia</taxon>
        <taxon>Gnathifera</taxon>
        <taxon>Rotifera</taxon>
        <taxon>Eurotatoria</taxon>
        <taxon>Bdelloidea</taxon>
        <taxon>Philodinida</taxon>
        <taxon>Philodinidae</taxon>
        <taxon>Rotaria</taxon>
    </lineage>
</organism>
<comment type="subcellular location">
    <subcellularLocation>
        <location evidence="1">Nucleus</location>
    </subcellularLocation>
</comment>
<evidence type="ECO:0000313" key="13">
    <source>
        <dbReference type="EMBL" id="CAF4005274.1"/>
    </source>
</evidence>
<dbReference type="InterPro" id="IPR008906">
    <property type="entry name" value="HATC_C_dom"/>
</dbReference>
<reference evidence="12" key="1">
    <citation type="submission" date="2021-02" db="EMBL/GenBank/DDBJ databases">
        <authorList>
            <person name="Nowell W R."/>
        </authorList>
    </citation>
    <scope>NUCLEOTIDE SEQUENCE</scope>
</reference>
<dbReference type="GO" id="GO:0008270">
    <property type="term" value="F:zinc ion binding"/>
    <property type="evidence" value="ECO:0007669"/>
    <property type="project" value="UniProtKB-KW"/>
</dbReference>
<keyword evidence="4" id="KW-0862">Zinc</keyword>
<dbReference type="Pfam" id="PF05699">
    <property type="entry name" value="Dimer_Tnp_hAT"/>
    <property type="match status" value="1"/>
</dbReference>
<dbReference type="OrthoDB" id="1607513at2759"/>
<keyword evidence="6" id="KW-0238">DNA-binding</keyword>
<sequence length="788" mass="91250">MVSKSSRKVIKDRRNKDNSNNAANDKENRHTLSSRIIASSEYDSNVELLDVDEVVHQHNNSNTRTTVAEPRTKVLFDKANEKKLSRSSEVWKYAVRGHNSNYATCCLCDDHTRISTNNGSTSTLRRHLILKHNKHELVLPTAKRRRAQSSIDRIRKQQLHNLLIGCIIRDSRTFNDLTKPGIRRLLQEVVPGYDPPNRYTVIHRLKRLHAFHHKKLIEDLRNVVNISITIDLWSNKQMRSFLVITGHYFPADSYDLRSTILNFSTFDKQHTSAEISRTLEVKLKELNILQKFTHVTCDGGRNVVSAIDNMNFNVKRVWCVAHRLHLTITNSLGFWKMKKEDNEDNTMNEETDSIHDIDGQEKDLIDIDEFEDSHDMDMDIINDSELEDNQPMDATDLNDDEELLSDIMDEEIIDNWTEDVNESCADIIMDQEMIVCLLKKCRGLISKVKRSTTLALFFDNERKKLNIKRSLSYDVKSRWNSTFTMIDSLLVLREIIERLFNYKNYLLLKPKQRENLARYELTNDEWNLLSDLHFVLKPFFHATTVMSGSQYPSIGLALYLITRLKHFLQRHEAKQNLIIKRLKQLLLAKLLFYFEHDYEQMQLLKMHAYFDPAGFSALSDPEKRLIEQNIKILAANETLETTEAAATALPNTTTAMKMSNKVNRHEKSSRTAMDMFNESIGELTQETTCDPNKKSTIIDDIRSYRTYAAQFNLKHKPDASSSTVFWKIYGKHFSILGKLANKMLNVPATSVPSESCFSVSNFIGRKERTRLTGENLSSSVFLKDKIDT</sequence>
<dbReference type="InterPro" id="IPR003656">
    <property type="entry name" value="Znf_BED"/>
</dbReference>
<dbReference type="GO" id="GO:0003677">
    <property type="term" value="F:DNA binding"/>
    <property type="evidence" value="ECO:0007669"/>
    <property type="project" value="UniProtKB-KW"/>
</dbReference>
<dbReference type="InterPro" id="IPR052035">
    <property type="entry name" value="ZnF_BED_domain_contain"/>
</dbReference>
<keyword evidence="3 9" id="KW-0863">Zinc-finger</keyword>
<dbReference type="EMBL" id="CAJOBJ010004589">
    <property type="protein sequence ID" value="CAF4005274.1"/>
    <property type="molecule type" value="Genomic_DNA"/>
</dbReference>
<dbReference type="PANTHER" id="PTHR46481">
    <property type="entry name" value="ZINC FINGER BED DOMAIN-CONTAINING PROTEIN 4"/>
    <property type="match status" value="1"/>
</dbReference>
<protein>
    <recommendedName>
        <fullName evidence="11">BED-type domain-containing protein</fullName>
    </recommendedName>
</protein>
<keyword evidence="8" id="KW-0539">Nucleus</keyword>
<evidence type="ECO:0000256" key="9">
    <source>
        <dbReference type="PROSITE-ProRule" id="PRU00027"/>
    </source>
</evidence>
<evidence type="ECO:0000259" key="11">
    <source>
        <dbReference type="PROSITE" id="PS50808"/>
    </source>
</evidence>
<evidence type="ECO:0000256" key="2">
    <source>
        <dbReference type="ARBA" id="ARBA00022723"/>
    </source>
</evidence>
<keyword evidence="2" id="KW-0479">Metal-binding</keyword>
<dbReference type="Proteomes" id="UP000681720">
    <property type="component" value="Unassembled WGS sequence"/>
</dbReference>
<proteinExistence type="predicted"/>
<evidence type="ECO:0000256" key="10">
    <source>
        <dbReference type="SAM" id="MobiDB-lite"/>
    </source>
</evidence>
<evidence type="ECO:0000256" key="8">
    <source>
        <dbReference type="ARBA" id="ARBA00023242"/>
    </source>
</evidence>
<evidence type="ECO:0000256" key="4">
    <source>
        <dbReference type="ARBA" id="ARBA00022833"/>
    </source>
</evidence>
<feature type="compositionally biased region" description="Basic residues" evidence="10">
    <location>
        <begin position="1"/>
        <end position="11"/>
    </location>
</feature>
<evidence type="ECO:0000256" key="1">
    <source>
        <dbReference type="ARBA" id="ARBA00004123"/>
    </source>
</evidence>
<dbReference type="Proteomes" id="UP000663834">
    <property type="component" value="Unassembled WGS sequence"/>
</dbReference>
<dbReference type="EMBL" id="CAJNOW010001750">
    <property type="protein sequence ID" value="CAF1330565.1"/>
    <property type="molecule type" value="Genomic_DNA"/>
</dbReference>
<comment type="caution">
    <text evidence="12">The sequence shown here is derived from an EMBL/GenBank/DDBJ whole genome shotgun (WGS) entry which is preliminary data.</text>
</comment>
<dbReference type="InterPro" id="IPR012337">
    <property type="entry name" value="RNaseH-like_sf"/>
</dbReference>
<evidence type="ECO:0000313" key="12">
    <source>
        <dbReference type="EMBL" id="CAF1330565.1"/>
    </source>
</evidence>
<name>A0A815FT39_9BILA</name>
<evidence type="ECO:0000313" key="14">
    <source>
        <dbReference type="Proteomes" id="UP000663834"/>
    </source>
</evidence>
<dbReference type="GO" id="GO:0046983">
    <property type="term" value="F:protein dimerization activity"/>
    <property type="evidence" value="ECO:0007669"/>
    <property type="project" value="InterPro"/>
</dbReference>
<gene>
    <name evidence="13" type="ORF">GIL414_LOCUS11993</name>
    <name evidence="12" type="ORF">KQP761_LOCUS6225</name>
</gene>
<evidence type="ECO:0000256" key="6">
    <source>
        <dbReference type="ARBA" id="ARBA00023125"/>
    </source>
</evidence>
<keyword evidence="5" id="KW-0805">Transcription regulation</keyword>
<accession>A0A815FT39</accession>
<dbReference type="PANTHER" id="PTHR46481:SF10">
    <property type="entry name" value="ZINC FINGER BED DOMAIN-CONTAINING PROTEIN 39"/>
    <property type="match status" value="1"/>
</dbReference>
<evidence type="ECO:0000256" key="7">
    <source>
        <dbReference type="ARBA" id="ARBA00023163"/>
    </source>
</evidence>
<feature type="domain" description="BED-type" evidence="11">
    <location>
        <begin position="85"/>
        <end position="142"/>
    </location>
</feature>
<dbReference type="AlphaFoldDB" id="A0A815FT39"/>
<dbReference type="SUPFAM" id="SSF53098">
    <property type="entry name" value="Ribonuclease H-like"/>
    <property type="match status" value="1"/>
</dbReference>
<dbReference type="PROSITE" id="PS50808">
    <property type="entry name" value="ZF_BED"/>
    <property type="match status" value="1"/>
</dbReference>
<dbReference type="GO" id="GO:0005634">
    <property type="term" value="C:nucleus"/>
    <property type="evidence" value="ECO:0007669"/>
    <property type="project" value="UniProtKB-SubCell"/>
</dbReference>
<evidence type="ECO:0000256" key="3">
    <source>
        <dbReference type="ARBA" id="ARBA00022771"/>
    </source>
</evidence>
<feature type="region of interest" description="Disordered" evidence="10">
    <location>
        <begin position="1"/>
        <end position="31"/>
    </location>
</feature>